<reference evidence="1" key="1">
    <citation type="submission" date="2020-05" db="EMBL/GenBank/DDBJ databases">
        <authorList>
            <person name="Chiriac C."/>
            <person name="Salcher M."/>
            <person name="Ghai R."/>
            <person name="Kavagutti S V."/>
        </authorList>
    </citation>
    <scope>NUCLEOTIDE SEQUENCE</scope>
</reference>
<name>A0A6J7IG17_9ZZZZ</name>
<proteinExistence type="predicted"/>
<organism evidence="1">
    <name type="scientific">freshwater metagenome</name>
    <dbReference type="NCBI Taxonomy" id="449393"/>
    <lineage>
        <taxon>unclassified sequences</taxon>
        <taxon>metagenomes</taxon>
        <taxon>ecological metagenomes</taxon>
    </lineage>
</organism>
<accession>A0A6J7IG17</accession>
<dbReference type="AlphaFoldDB" id="A0A6J7IG17"/>
<protein>
    <submittedName>
        <fullName evidence="1">Unannotated protein</fullName>
    </submittedName>
</protein>
<gene>
    <name evidence="1" type="ORF">UFOPK3610_01841</name>
</gene>
<evidence type="ECO:0000313" key="1">
    <source>
        <dbReference type="EMBL" id="CAB4929157.1"/>
    </source>
</evidence>
<sequence length="86" mass="9736">MRERTFDFLSQDARIKDVLDTNAQTRDLVAVRRTDATASRADLGVAEESLDRLVECDVIRRNEMRVGADNQLAGFYTTLLQPSEFA</sequence>
<dbReference type="EMBL" id="CAFBMR010000121">
    <property type="protein sequence ID" value="CAB4929157.1"/>
    <property type="molecule type" value="Genomic_DNA"/>
</dbReference>